<dbReference type="CDD" id="cd18791">
    <property type="entry name" value="SF2_C_RHA"/>
    <property type="match status" value="1"/>
</dbReference>
<keyword evidence="5" id="KW-0378">Hydrolase</keyword>
<evidence type="ECO:0000256" key="12">
    <source>
        <dbReference type="ARBA" id="ARBA00077342"/>
    </source>
</evidence>
<dbReference type="Pfam" id="PF00270">
    <property type="entry name" value="DEAD"/>
    <property type="match status" value="1"/>
</dbReference>
<dbReference type="RefSeq" id="XP_002508347.1">
    <property type="nucleotide sequence ID" value="XM_002508301.1"/>
</dbReference>
<dbReference type="FunFam" id="3.40.50.300:FF:000615">
    <property type="entry name" value="pre-mRNA-splicing factor ATP-dependent RNA helicase DEAH7"/>
    <property type="match status" value="1"/>
</dbReference>
<dbReference type="SMART" id="SM00487">
    <property type="entry name" value="DEXDc"/>
    <property type="match status" value="1"/>
</dbReference>
<feature type="domain" description="Helicase C-terminal" evidence="15">
    <location>
        <begin position="817"/>
        <end position="1003"/>
    </location>
</feature>
<dbReference type="InterPro" id="IPR011709">
    <property type="entry name" value="DEAD-box_helicase_OB_fold"/>
</dbReference>
<dbReference type="GO" id="GO:0016787">
    <property type="term" value="F:hydrolase activity"/>
    <property type="evidence" value="ECO:0007669"/>
    <property type="project" value="UniProtKB-KW"/>
</dbReference>
<feature type="compositionally biased region" description="Basic and acidic residues" evidence="13">
    <location>
        <begin position="180"/>
        <end position="190"/>
    </location>
</feature>
<dbReference type="InterPro" id="IPR027417">
    <property type="entry name" value="P-loop_NTPase"/>
</dbReference>
<dbReference type="Pfam" id="PF04408">
    <property type="entry name" value="WHD_HA2"/>
    <property type="match status" value="1"/>
</dbReference>
<evidence type="ECO:0000256" key="9">
    <source>
        <dbReference type="ARBA" id="ARBA00038040"/>
    </source>
</evidence>
<feature type="region of interest" description="Disordered" evidence="13">
    <location>
        <begin position="528"/>
        <end position="595"/>
    </location>
</feature>
<keyword evidence="7" id="KW-0067">ATP-binding</keyword>
<dbReference type="FunFam" id="1.20.120.1080:FF:000001">
    <property type="entry name" value="Pre-mRNA-splicing factor ATP-dependent RNA helicase"/>
    <property type="match status" value="1"/>
</dbReference>
<dbReference type="InterPro" id="IPR001650">
    <property type="entry name" value="Helicase_C-like"/>
</dbReference>
<dbReference type="STRING" id="296587.C1FGU7"/>
<dbReference type="Gene3D" id="1.20.120.1080">
    <property type="match status" value="1"/>
</dbReference>
<evidence type="ECO:0000313" key="16">
    <source>
        <dbReference type="EMBL" id="ACO69605.1"/>
    </source>
</evidence>
<dbReference type="GO" id="GO:0003723">
    <property type="term" value="F:RNA binding"/>
    <property type="evidence" value="ECO:0007669"/>
    <property type="project" value="TreeGrafter"/>
</dbReference>
<dbReference type="InParanoid" id="C1FGU7"/>
<dbReference type="EMBL" id="CP001575">
    <property type="protein sequence ID" value="ACO69605.1"/>
    <property type="molecule type" value="Genomic_DNA"/>
</dbReference>
<dbReference type="eggNOG" id="KOG0924">
    <property type="taxonomic scope" value="Eukaryota"/>
</dbReference>
<dbReference type="PROSITE" id="PS00690">
    <property type="entry name" value="DEAH_ATP_HELICASE"/>
    <property type="match status" value="1"/>
</dbReference>
<feature type="compositionally biased region" description="Low complexity" evidence="13">
    <location>
        <begin position="261"/>
        <end position="277"/>
    </location>
</feature>
<dbReference type="Pfam" id="PF21010">
    <property type="entry name" value="HA2_C"/>
    <property type="match status" value="1"/>
</dbReference>
<comment type="catalytic activity">
    <reaction evidence="10">
        <text>ATP + H2O = ADP + phosphate + H(+)</text>
        <dbReference type="Rhea" id="RHEA:13065"/>
        <dbReference type="ChEBI" id="CHEBI:15377"/>
        <dbReference type="ChEBI" id="CHEBI:15378"/>
        <dbReference type="ChEBI" id="CHEBI:30616"/>
        <dbReference type="ChEBI" id="CHEBI:43474"/>
        <dbReference type="ChEBI" id="CHEBI:456216"/>
        <dbReference type="EC" id="3.6.4.13"/>
    </reaction>
</comment>
<keyword evidence="3" id="KW-0747">Spliceosome</keyword>
<dbReference type="PANTHER" id="PTHR18934:SF91">
    <property type="entry name" value="PRE-MRNA-SPLICING FACTOR ATP-DEPENDENT RNA HELICASE PRP16"/>
    <property type="match status" value="1"/>
</dbReference>
<feature type="compositionally biased region" description="Basic and acidic residues" evidence="13">
    <location>
        <begin position="570"/>
        <end position="582"/>
    </location>
</feature>
<dbReference type="GeneID" id="8245700"/>
<evidence type="ECO:0000256" key="4">
    <source>
        <dbReference type="ARBA" id="ARBA00022741"/>
    </source>
</evidence>
<feature type="region of interest" description="Disordered" evidence="13">
    <location>
        <begin position="1260"/>
        <end position="1360"/>
    </location>
</feature>
<dbReference type="Proteomes" id="UP000002009">
    <property type="component" value="Chromosome 8"/>
</dbReference>
<dbReference type="InterPro" id="IPR007502">
    <property type="entry name" value="Helicase-assoc_dom"/>
</dbReference>
<dbReference type="GO" id="GO:0008380">
    <property type="term" value="P:RNA splicing"/>
    <property type="evidence" value="ECO:0007669"/>
    <property type="project" value="UniProtKB-KW"/>
</dbReference>
<evidence type="ECO:0000256" key="8">
    <source>
        <dbReference type="ARBA" id="ARBA00023187"/>
    </source>
</evidence>
<evidence type="ECO:0000259" key="15">
    <source>
        <dbReference type="PROSITE" id="PS51194"/>
    </source>
</evidence>
<dbReference type="FunCoup" id="C1FGU7">
    <property type="interactions" value="1753"/>
</dbReference>
<evidence type="ECO:0000256" key="13">
    <source>
        <dbReference type="SAM" id="MobiDB-lite"/>
    </source>
</evidence>
<feature type="compositionally biased region" description="Polar residues" evidence="13">
    <location>
        <begin position="85"/>
        <end position="101"/>
    </location>
</feature>
<sequence>MSSDEGKPATADGTEDANKEKHVFAAPAPRPPGGGSLLGLDRLAREKRAANQAKESAARKRTSMMEDDELGGGGGNDDDDKPMGQQSTTARGGTLGNNPSKRQFRGHRVETPSHPGGLNEEARREIDERRKDRNRGVTARSQDRGRDRSRDSDRRGARDGDHRRRGSSRDGDAGGSSARGRRDDSRDRTGRGARGGGSYGNADWGQGFGGGGGGGGGGTARGGASDRTPGRDRAGMEAILARRKRGGNGDGGGDDGEWEETPAGAGATATASASPWTDRATDRFTSGGSWDFSAPQPASARNSAPTPGSSRASHGGSSSHRATFEIEGTPLGTPSYAANEWMNKPAQKTAVETYGEHIVDDDDGGGFRPMPAGGGASNAAEKDLDRAWYDDDEGGGGHGDAFNPFIGADDDQKVKQKEEAYQKRLTRRDGRPMTLAQSKKMAGIHADHNAWEENRMLNSGVVVRKEVDLDFETEEENRVMLLVHDMKPPFLEGKAWLSTKKAEMVLPVKDATSDMAMIARKGSNLMKEVRTKRDENKSRDRFWEMKGSKMGNVTGTTKKEDDEAAAAAEAQRKQAGDHYGERDADDEPLNEDGELDFRKGAKFGDHMKDKTVARSEFAKEKTMKEQREFLPVYGCREDLMHVIRENNIVVVVGETGSGKTTQMTQYMHEEGYSTFGMIGCTQPRRVAAMSVAKRVSEEMGCELGSKVGYAIRFEDCTGPDTIIKYMTDGVLLRETLRESDLDTYSCIIMDEAHERSLHTDVLFGILKKVVARRRDFRLIVTSATLNSEKFSNFFGSVPIFNIPGRTFPVETLYSKTPVEDYVEGAVKQALAIHIAYPPGDILIFMTGQEEIETVAYALEERLEQLTKVGTCPPLSVLPIYSQLPSDLQAKIFQEAPGGIRKCVVSTNIAETSLTLDGVMYVVDTGYCKLSVYNPRMGMNALQIFPCSQAAVNQRKGRAGRTGPGTCYRLYTEMAFKHEMLAMTVPEIQRTNLGNVVLLLKSLNVENLLDFDFMDPPPQDNILNSMYQLWILGALDNTGGLTRMGAKMVEFPVDPPLAQMLLKAEELKCSNEILTVIAMLSVPPIWFRPKDREEESDAAREKFFVPESDHLTLLNVYQQWKNNGYRTDWCNRHYIQGKGLKKGREVRAQLLDIMKTQKIQLISAGGDWDLCRRALCSAYFHQAARLKGVGEYVNCRNGMPCHLHPSSSLYGLGYTPDYVIYHELVMTSKEYMQCVSAVEPHWLAEAGPMFFSIKESHSSLAQSKARQREEKEKMKKEMEDKQAQKDEAARLQREKEAQRAATQRAQIVTPGRRSVPATPVVPSGSAAASGDDGDGKPKFSRPPTSEQRRREPARTPRRVGL</sequence>
<dbReference type="SUPFAM" id="SSF52540">
    <property type="entry name" value="P-loop containing nucleoside triphosphate hydrolases"/>
    <property type="match status" value="1"/>
</dbReference>
<name>C1FGU7_MICCC</name>
<evidence type="ECO:0000256" key="5">
    <source>
        <dbReference type="ARBA" id="ARBA00022801"/>
    </source>
</evidence>
<feature type="compositionally biased region" description="Acidic residues" evidence="13">
    <location>
        <begin position="583"/>
        <end position="594"/>
    </location>
</feature>
<evidence type="ECO:0000313" key="17">
    <source>
        <dbReference type="Proteomes" id="UP000002009"/>
    </source>
</evidence>
<feature type="compositionally biased region" description="Gly residues" evidence="13">
    <location>
        <begin position="206"/>
        <end position="221"/>
    </location>
</feature>
<keyword evidence="17" id="KW-1185">Reference proteome</keyword>
<feature type="compositionally biased region" description="Basic and acidic residues" evidence="13">
    <location>
        <begin position="528"/>
        <end position="547"/>
    </location>
</feature>
<protein>
    <recommendedName>
        <fullName evidence="1">RNA helicase</fullName>
        <ecNumber evidence="1">3.6.4.13</ecNumber>
    </recommendedName>
    <alternativeName>
        <fullName evidence="12">DEAH RNA helicase homolog PRP2</fullName>
    </alternativeName>
</protein>
<dbReference type="PROSITE" id="PS51192">
    <property type="entry name" value="HELICASE_ATP_BIND_1"/>
    <property type="match status" value="1"/>
</dbReference>
<dbReference type="InterPro" id="IPR014001">
    <property type="entry name" value="Helicase_ATP-bd"/>
</dbReference>
<keyword evidence="8" id="KW-0508">mRNA splicing</keyword>
<feature type="compositionally biased region" description="Polar residues" evidence="13">
    <location>
        <begin position="299"/>
        <end position="308"/>
    </location>
</feature>
<evidence type="ECO:0000256" key="7">
    <source>
        <dbReference type="ARBA" id="ARBA00022840"/>
    </source>
</evidence>
<feature type="compositionally biased region" description="Basic and acidic residues" evidence="13">
    <location>
        <begin position="1265"/>
        <end position="1297"/>
    </location>
</feature>
<dbReference type="OrthoDB" id="10253254at2759"/>
<keyword evidence="4" id="KW-0547">Nucleotide-binding</keyword>
<evidence type="ECO:0000259" key="14">
    <source>
        <dbReference type="PROSITE" id="PS51192"/>
    </source>
</evidence>
<dbReference type="SMART" id="SM00847">
    <property type="entry name" value="HA2"/>
    <property type="match status" value="1"/>
</dbReference>
<feature type="domain" description="Helicase ATP-binding" evidence="14">
    <location>
        <begin position="640"/>
        <end position="803"/>
    </location>
</feature>
<evidence type="ECO:0000256" key="2">
    <source>
        <dbReference type="ARBA" id="ARBA00022664"/>
    </source>
</evidence>
<dbReference type="GO" id="GO:0005681">
    <property type="term" value="C:spliceosomal complex"/>
    <property type="evidence" value="ECO:0007669"/>
    <property type="project" value="UniProtKB-KW"/>
</dbReference>
<dbReference type="PANTHER" id="PTHR18934">
    <property type="entry name" value="ATP-DEPENDENT RNA HELICASE"/>
    <property type="match status" value="1"/>
</dbReference>
<dbReference type="SMART" id="SM00490">
    <property type="entry name" value="HELICc"/>
    <property type="match status" value="1"/>
</dbReference>
<organism evidence="16 17">
    <name type="scientific">Micromonas commoda (strain RCC299 / NOUM17 / CCMP2709)</name>
    <name type="common">Picoplanktonic green alga</name>
    <dbReference type="NCBI Taxonomy" id="296587"/>
    <lineage>
        <taxon>Eukaryota</taxon>
        <taxon>Viridiplantae</taxon>
        <taxon>Chlorophyta</taxon>
        <taxon>Mamiellophyceae</taxon>
        <taxon>Mamiellales</taxon>
        <taxon>Mamiellaceae</taxon>
        <taxon>Micromonas</taxon>
    </lineage>
</organism>
<dbReference type="InterPro" id="IPR048333">
    <property type="entry name" value="HA2_WH"/>
</dbReference>
<evidence type="ECO:0000256" key="1">
    <source>
        <dbReference type="ARBA" id="ARBA00012552"/>
    </source>
</evidence>
<dbReference type="GO" id="GO:0006397">
    <property type="term" value="P:mRNA processing"/>
    <property type="evidence" value="ECO:0007669"/>
    <property type="project" value="UniProtKB-KW"/>
</dbReference>
<comment type="similarity">
    <text evidence="11">Belongs to the DEAD box helicase family. DEAH subfamily. PRP2 sub-subfamily.</text>
</comment>
<accession>C1FGU7</accession>
<dbReference type="KEGG" id="mis:MICPUN_61000"/>
<feature type="compositionally biased region" description="Basic and acidic residues" evidence="13">
    <location>
        <begin position="120"/>
        <end position="172"/>
    </location>
</feature>
<feature type="compositionally biased region" description="Low complexity" evidence="13">
    <location>
        <begin position="1313"/>
        <end position="1329"/>
    </location>
</feature>
<evidence type="ECO:0000256" key="11">
    <source>
        <dbReference type="ARBA" id="ARBA00061257"/>
    </source>
</evidence>
<evidence type="ECO:0000256" key="6">
    <source>
        <dbReference type="ARBA" id="ARBA00022806"/>
    </source>
</evidence>
<feature type="compositionally biased region" description="Low complexity" evidence="13">
    <location>
        <begin position="309"/>
        <end position="321"/>
    </location>
</feature>
<dbReference type="GO" id="GO:0003724">
    <property type="term" value="F:RNA helicase activity"/>
    <property type="evidence" value="ECO:0007669"/>
    <property type="project" value="UniProtKB-EC"/>
</dbReference>
<proteinExistence type="inferred from homology"/>
<feature type="region of interest" description="Disordered" evidence="13">
    <location>
        <begin position="1"/>
        <end position="338"/>
    </location>
</feature>
<reference evidence="16 17" key="1">
    <citation type="journal article" date="2009" name="Science">
        <title>Green evolution and dynamic adaptations revealed by genomes of the marine picoeukaryotes Micromonas.</title>
        <authorList>
            <person name="Worden A.Z."/>
            <person name="Lee J.H."/>
            <person name="Mock T."/>
            <person name="Rouze P."/>
            <person name="Simmons M.P."/>
            <person name="Aerts A.L."/>
            <person name="Allen A.E."/>
            <person name="Cuvelier M.L."/>
            <person name="Derelle E."/>
            <person name="Everett M.V."/>
            <person name="Foulon E."/>
            <person name="Grimwood J."/>
            <person name="Gundlach H."/>
            <person name="Henrissat B."/>
            <person name="Napoli C."/>
            <person name="McDonald S.M."/>
            <person name="Parker M.S."/>
            <person name="Rombauts S."/>
            <person name="Salamov A."/>
            <person name="Von Dassow P."/>
            <person name="Badger J.H."/>
            <person name="Coutinho P.M."/>
            <person name="Demir E."/>
            <person name="Dubchak I."/>
            <person name="Gentemann C."/>
            <person name="Eikrem W."/>
            <person name="Gready J.E."/>
            <person name="John U."/>
            <person name="Lanier W."/>
            <person name="Lindquist E.A."/>
            <person name="Lucas S."/>
            <person name="Mayer K.F."/>
            <person name="Moreau H."/>
            <person name="Not F."/>
            <person name="Otillar R."/>
            <person name="Panaud O."/>
            <person name="Pangilinan J."/>
            <person name="Paulsen I."/>
            <person name="Piegu B."/>
            <person name="Poliakov A."/>
            <person name="Robbens S."/>
            <person name="Schmutz J."/>
            <person name="Toulza E."/>
            <person name="Wyss T."/>
            <person name="Zelensky A."/>
            <person name="Zhou K."/>
            <person name="Armbrust E.V."/>
            <person name="Bhattacharya D."/>
            <person name="Goodenough U.W."/>
            <person name="Van de Peer Y."/>
            <person name="Grigoriev I.V."/>
        </authorList>
    </citation>
    <scope>NUCLEOTIDE SEQUENCE [LARGE SCALE GENOMIC DNA]</scope>
    <source>
        <strain evidence="17">RCC299 / NOUM17</strain>
    </source>
</reference>
<dbReference type="PROSITE" id="PS51194">
    <property type="entry name" value="HELICASE_CTER"/>
    <property type="match status" value="1"/>
</dbReference>
<dbReference type="Pfam" id="PF00271">
    <property type="entry name" value="Helicase_C"/>
    <property type="match status" value="1"/>
</dbReference>
<feature type="compositionally biased region" description="Acidic residues" evidence="13">
    <location>
        <begin position="65"/>
        <end position="80"/>
    </location>
</feature>
<dbReference type="GO" id="GO:0005524">
    <property type="term" value="F:ATP binding"/>
    <property type="evidence" value="ECO:0007669"/>
    <property type="project" value="UniProtKB-KW"/>
</dbReference>
<keyword evidence="2" id="KW-0507">mRNA processing</keyword>
<feature type="region of interest" description="Disordered" evidence="13">
    <location>
        <begin position="357"/>
        <end position="379"/>
    </location>
</feature>
<keyword evidence="6 16" id="KW-0347">Helicase</keyword>
<evidence type="ECO:0000256" key="10">
    <source>
        <dbReference type="ARBA" id="ARBA00047984"/>
    </source>
</evidence>
<dbReference type="Gene3D" id="3.40.50.300">
    <property type="entry name" value="P-loop containing nucleotide triphosphate hydrolases"/>
    <property type="match status" value="2"/>
</dbReference>
<dbReference type="EC" id="3.6.4.13" evidence="1"/>
<dbReference type="OMA" id="DEWALTP"/>
<gene>
    <name evidence="16" type="ORF">MICPUN_61000</name>
</gene>
<evidence type="ECO:0000256" key="3">
    <source>
        <dbReference type="ARBA" id="ARBA00022728"/>
    </source>
</evidence>
<dbReference type="Pfam" id="PF07717">
    <property type="entry name" value="OB_NTP_bind"/>
    <property type="match status" value="1"/>
</dbReference>
<dbReference type="InterPro" id="IPR011545">
    <property type="entry name" value="DEAD/DEAH_box_helicase_dom"/>
</dbReference>
<dbReference type="FunFam" id="3.40.50.300:FF:000007">
    <property type="entry name" value="Pre-mRNA-splicing factor ATP-dependent RNA helicase"/>
    <property type="match status" value="1"/>
</dbReference>
<dbReference type="InterPro" id="IPR002464">
    <property type="entry name" value="DNA/RNA_helicase_DEAH_CS"/>
</dbReference>
<comment type="similarity">
    <text evidence="9">Belongs to the DEAD box helicase family. DEAH subfamily. PRP16 sub-subfamily.</text>
</comment>